<evidence type="ECO:0000256" key="3">
    <source>
        <dbReference type="ARBA" id="ARBA00022771"/>
    </source>
</evidence>
<dbReference type="PANTHER" id="PTHR24403">
    <property type="entry name" value="ZINC FINGER PROTEIN"/>
    <property type="match status" value="1"/>
</dbReference>
<accession>A0A7M7IYP8</accession>
<evidence type="ECO:0000256" key="4">
    <source>
        <dbReference type="ARBA" id="ARBA00022833"/>
    </source>
</evidence>
<dbReference type="Proteomes" id="UP000594260">
    <property type="component" value="Unplaced"/>
</dbReference>
<dbReference type="PANTHER" id="PTHR24403:SF67">
    <property type="entry name" value="FI01116P-RELATED"/>
    <property type="match status" value="1"/>
</dbReference>
<organism evidence="8 9">
    <name type="scientific">Varroa destructor</name>
    <name type="common">Honeybee mite</name>
    <dbReference type="NCBI Taxonomy" id="109461"/>
    <lineage>
        <taxon>Eukaryota</taxon>
        <taxon>Metazoa</taxon>
        <taxon>Ecdysozoa</taxon>
        <taxon>Arthropoda</taxon>
        <taxon>Chelicerata</taxon>
        <taxon>Arachnida</taxon>
        <taxon>Acari</taxon>
        <taxon>Parasitiformes</taxon>
        <taxon>Mesostigmata</taxon>
        <taxon>Gamasina</taxon>
        <taxon>Dermanyssoidea</taxon>
        <taxon>Varroidae</taxon>
        <taxon>Varroa</taxon>
    </lineage>
</organism>
<name>A0A7M7IYP8_VARDE</name>
<feature type="domain" description="C2H2-type" evidence="7">
    <location>
        <begin position="203"/>
        <end position="230"/>
    </location>
</feature>
<dbReference type="InterPro" id="IPR050688">
    <property type="entry name" value="Zinc_finger/UBP_domain"/>
</dbReference>
<dbReference type="InterPro" id="IPR036236">
    <property type="entry name" value="Znf_C2H2_sf"/>
</dbReference>
<dbReference type="OrthoDB" id="6435168at2759"/>
<dbReference type="Pfam" id="PF00096">
    <property type="entry name" value="zf-C2H2"/>
    <property type="match status" value="1"/>
</dbReference>
<dbReference type="EnsemblMetazoa" id="XM_022788717">
    <property type="protein sequence ID" value="XP_022644452"/>
    <property type="gene ID" value="LOC111243335"/>
</dbReference>
<dbReference type="GO" id="GO:0045944">
    <property type="term" value="P:positive regulation of transcription by RNA polymerase II"/>
    <property type="evidence" value="ECO:0007669"/>
    <property type="project" value="TreeGrafter"/>
</dbReference>
<evidence type="ECO:0000256" key="2">
    <source>
        <dbReference type="ARBA" id="ARBA00022737"/>
    </source>
</evidence>
<dbReference type="SUPFAM" id="SSF57667">
    <property type="entry name" value="beta-beta-alpha zinc fingers"/>
    <property type="match status" value="2"/>
</dbReference>
<dbReference type="InParanoid" id="A0A7M7IYP8"/>
<feature type="domain" description="C2H2-type" evidence="7">
    <location>
        <begin position="230"/>
        <end position="257"/>
    </location>
</feature>
<protein>
    <recommendedName>
        <fullName evidence="7">C2H2-type domain-containing protein</fullName>
    </recommendedName>
</protein>
<evidence type="ECO:0000313" key="9">
    <source>
        <dbReference type="Proteomes" id="UP000594260"/>
    </source>
</evidence>
<dbReference type="GeneID" id="111243335"/>
<dbReference type="PROSITE" id="PS50157">
    <property type="entry name" value="ZINC_FINGER_C2H2_2"/>
    <property type="match status" value="3"/>
</dbReference>
<reference evidence="8" key="1">
    <citation type="submission" date="2021-01" db="UniProtKB">
        <authorList>
            <consortium name="EnsemblMetazoa"/>
        </authorList>
    </citation>
    <scope>IDENTIFICATION</scope>
</reference>
<dbReference type="InterPro" id="IPR013087">
    <property type="entry name" value="Znf_C2H2_type"/>
</dbReference>
<dbReference type="AlphaFoldDB" id="A0A7M7IYP8"/>
<dbReference type="Gene3D" id="3.30.160.60">
    <property type="entry name" value="Classic Zinc Finger"/>
    <property type="match status" value="3"/>
</dbReference>
<keyword evidence="9" id="KW-1185">Reference proteome</keyword>
<feature type="region of interest" description="Disordered" evidence="6">
    <location>
        <begin position="122"/>
        <end position="147"/>
    </location>
</feature>
<dbReference type="RefSeq" id="XP_022644452.1">
    <property type="nucleotide sequence ID" value="XM_022788717.1"/>
</dbReference>
<evidence type="ECO:0000259" key="7">
    <source>
        <dbReference type="PROSITE" id="PS50157"/>
    </source>
</evidence>
<keyword evidence="2" id="KW-0677">Repeat</keyword>
<feature type="compositionally biased region" description="Basic and acidic residues" evidence="6">
    <location>
        <begin position="131"/>
        <end position="145"/>
    </location>
</feature>
<keyword evidence="1" id="KW-0479">Metal-binding</keyword>
<evidence type="ECO:0000256" key="6">
    <source>
        <dbReference type="SAM" id="MobiDB-lite"/>
    </source>
</evidence>
<dbReference type="GO" id="GO:0008270">
    <property type="term" value="F:zinc ion binding"/>
    <property type="evidence" value="ECO:0007669"/>
    <property type="project" value="UniProtKB-KW"/>
</dbReference>
<dbReference type="Pfam" id="PF13909">
    <property type="entry name" value="zf-H2C2_5"/>
    <property type="match status" value="1"/>
</dbReference>
<feature type="domain" description="C2H2-type" evidence="7">
    <location>
        <begin position="147"/>
        <end position="174"/>
    </location>
</feature>
<keyword evidence="3 5" id="KW-0863">Zinc-finger</keyword>
<evidence type="ECO:0000256" key="5">
    <source>
        <dbReference type="PROSITE-ProRule" id="PRU00042"/>
    </source>
</evidence>
<dbReference type="KEGG" id="vde:111243335"/>
<proteinExistence type="predicted"/>
<evidence type="ECO:0000256" key="1">
    <source>
        <dbReference type="ARBA" id="ARBA00022723"/>
    </source>
</evidence>
<dbReference type="GO" id="GO:0005634">
    <property type="term" value="C:nucleus"/>
    <property type="evidence" value="ECO:0007669"/>
    <property type="project" value="TreeGrafter"/>
</dbReference>
<sequence>MEKSKPASCSMSPLRHSPTVKQCATTDHIKQLTEQFDLLSKIASFEGLDIDGALQHVPYVERMHNLILSAPSYITATVPCGMSHIVPKPHQSQRQMQSSVATQSSTKLIVLDSSWHGRDTGFVTESLTGSDSDHAASHGHSESDRSLQCPDCGYKTRYRGHLNCHMQSHSGGVQIEMLDSSEVSWLGGSTTLSMLGVPGDVRYTCTQCDYSTASIHYLEKHMRRHIDRNLQCPFCSYVSKQRGHLNQHIKCHTEDKLQCSYCDFRTHWKSNLVRHVTKHHPHAHAIVLDGHDDNNIC</sequence>
<evidence type="ECO:0000313" key="8">
    <source>
        <dbReference type="EnsemblMetazoa" id="XP_022644452"/>
    </source>
</evidence>
<dbReference type="SMART" id="SM00355">
    <property type="entry name" value="ZnF_C2H2"/>
    <property type="match status" value="4"/>
</dbReference>
<keyword evidence="4" id="KW-0862">Zinc</keyword>